<dbReference type="Gene3D" id="3.40.50.720">
    <property type="entry name" value="NAD(P)-binding Rossmann-like Domain"/>
    <property type="match status" value="1"/>
</dbReference>
<keyword evidence="4" id="KW-1185">Reference proteome</keyword>
<accession>A0A7Z0DC29</accession>
<protein>
    <submittedName>
        <fullName evidence="3">Putative dehydrogenase</fullName>
    </submittedName>
</protein>
<dbReference type="GO" id="GO:0000166">
    <property type="term" value="F:nucleotide binding"/>
    <property type="evidence" value="ECO:0007669"/>
    <property type="project" value="InterPro"/>
</dbReference>
<dbReference type="InterPro" id="IPR050463">
    <property type="entry name" value="Gfo/Idh/MocA_oxidrdct_glycsds"/>
</dbReference>
<dbReference type="PANTHER" id="PTHR43818:SF11">
    <property type="entry name" value="BCDNA.GH03377"/>
    <property type="match status" value="1"/>
</dbReference>
<name>A0A7Z0DC29_9ACTN</name>
<dbReference type="SUPFAM" id="SSF51735">
    <property type="entry name" value="NAD(P)-binding Rossmann-fold domains"/>
    <property type="match status" value="1"/>
</dbReference>
<comment type="caution">
    <text evidence="3">The sequence shown here is derived from an EMBL/GenBank/DDBJ whole genome shotgun (WGS) entry which is preliminary data.</text>
</comment>
<dbReference type="Proteomes" id="UP000527616">
    <property type="component" value="Unassembled WGS sequence"/>
</dbReference>
<evidence type="ECO:0000259" key="2">
    <source>
        <dbReference type="Pfam" id="PF01408"/>
    </source>
</evidence>
<dbReference type="EMBL" id="JACBZS010000001">
    <property type="protein sequence ID" value="NYI72549.1"/>
    <property type="molecule type" value="Genomic_DNA"/>
</dbReference>
<dbReference type="RefSeq" id="WP_246292663.1">
    <property type="nucleotide sequence ID" value="NZ_JACBZS010000001.1"/>
</dbReference>
<dbReference type="SUPFAM" id="SSF55347">
    <property type="entry name" value="Glyceraldehyde-3-phosphate dehydrogenase-like, C-terminal domain"/>
    <property type="match status" value="1"/>
</dbReference>
<feature type="domain" description="Gfo/Idh/MocA-like oxidoreductase N-terminal" evidence="2">
    <location>
        <begin position="10"/>
        <end position="125"/>
    </location>
</feature>
<dbReference type="PANTHER" id="PTHR43818">
    <property type="entry name" value="BCDNA.GH03377"/>
    <property type="match status" value="1"/>
</dbReference>
<keyword evidence="1" id="KW-0560">Oxidoreductase</keyword>
<evidence type="ECO:0000256" key="1">
    <source>
        <dbReference type="ARBA" id="ARBA00023002"/>
    </source>
</evidence>
<evidence type="ECO:0000313" key="4">
    <source>
        <dbReference type="Proteomes" id="UP000527616"/>
    </source>
</evidence>
<dbReference type="Pfam" id="PF01408">
    <property type="entry name" value="GFO_IDH_MocA"/>
    <property type="match status" value="1"/>
</dbReference>
<dbReference type="InterPro" id="IPR000683">
    <property type="entry name" value="Gfo/Idh/MocA-like_OxRdtase_N"/>
</dbReference>
<dbReference type="GO" id="GO:0016491">
    <property type="term" value="F:oxidoreductase activity"/>
    <property type="evidence" value="ECO:0007669"/>
    <property type="project" value="UniProtKB-KW"/>
</dbReference>
<dbReference type="AlphaFoldDB" id="A0A7Z0DC29"/>
<gene>
    <name evidence="3" type="ORF">GGQ54_003109</name>
</gene>
<evidence type="ECO:0000313" key="3">
    <source>
        <dbReference type="EMBL" id="NYI72549.1"/>
    </source>
</evidence>
<reference evidence="3 4" key="1">
    <citation type="submission" date="2020-07" db="EMBL/GenBank/DDBJ databases">
        <title>Sequencing the genomes of 1000 actinobacteria strains.</title>
        <authorList>
            <person name="Klenk H.-P."/>
        </authorList>
    </citation>
    <scope>NUCLEOTIDE SEQUENCE [LARGE SCALE GENOMIC DNA]</scope>
    <source>
        <strain evidence="3 4">DSM 103164</strain>
    </source>
</reference>
<dbReference type="InterPro" id="IPR036291">
    <property type="entry name" value="NAD(P)-bd_dom_sf"/>
</dbReference>
<dbReference type="Gene3D" id="3.30.360.10">
    <property type="entry name" value="Dihydrodipicolinate Reductase, domain 2"/>
    <property type="match status" value="1"/>
</dbReference>
<organism evidence="3 4">
    <name type="scientific">Naumannella cuiyingiana</name>
    <dbReference type="NCBI Taxonomy" id="1347891"/>
    <lineage>
        <taxon>Bacteria</taxon>
        <taxon>Bacillati</taxon>
        <taxon>Actinomycetota</taxon>
        <taxon>Actinomycetes</taxon>
        <taxon>Propionibacteriales</taxon>
        <taxon>Propionibacteriaceae</taxon>
        <taxon>Naumannella</taxon>
    </lineage>
</organism>
<sequence>MTELGTPKRLRVGLIGTGHWARETHAAGLAAAPEVDFAGVWGRNPERATALAADLGVRSYPDLDGLLADVDAVAIAVPPDVQAGLAVRAAEAGRHLLLDKPVALSAADARAVADAVERSGVRALVFFTRLFLPEQRAWLDELAATGGWSGGWLRMISAIDQPGSPYAESTWRRERGALWDLGPHALSTMITVLGDVEELIMNRGVADVVNLLAVHRGGATSVATLSLFSPPAAAGNANGFWGRAGIAEMPPWRTEPSEAFALAARALATGEPHPADLVLGVRITELLEEAERADHR</sequence>
<proteinExistence type="predicted"/>